<feature type="region of interest" description="Disordered" evidence="1">
    <location>
        <begin position="147"/>
        <end position="171"/>
    </location>
</feature>
<feature type="compositionally biased region" description="Basic residues" evidence="1">
    <location>
        <begin position="926"/>
        <end position="952"/>
    </location>
</feature>
<sequence length="1067" mass="122762">MRNFLTPASIDTTKVYCNIIVFRMLKIPENFINFIPKNCVFKYDENSYLQQGEGEGEDDDIMIPSKEEDQATFSTVPLGNKDFKLLFSSDNKSSNFFLNEPLSYEIQERILMEDSHRSSELSDPHIPIEKFSEKMQLELITDMNRSSNEQEYTGNKNNGHEDNTKEDGSFEDVPEVDDFIIDSDKFTFPYISYNLPDDIFQPVDNNQSFSEEFPNENLVDSDGFSYNNTELLPKDNNSSSDIDKASSPLKSEEAILKDDDFAKISESYESLSFEMEDRKLPMQTLSASPVERENILEHCSDSVSEEVELDFEGFEFSAKNSVDSSSLEHKRVAIMKAISAQESRQESSELSSSEESVDSNEENVSPYSSIESRPDVQVPDVSTSGNIEDEREEKKILTKSKKENLSVGEERDKLHHLKGYQQIRNSFPDDIIERLKVYSDKKRSCTKILNEALLPKTFRKKCMSLSKRKSKMKKKNFKLKVEAWNRLLSSKENNNQERTLQTSSPDHNYCKTPEKRKNSTVNSVDRVSPDKKESVKETAKLESSVKVEISNDDDDVDAKTNNDVTNRQKFYNKLPEYCTSNIGCEKSQEQQQMKTGFDLFDKIKEEPENINDSPLLSVQILKENIVNEVLKNDSVHIKQEPIIDLEPDKKDIGSVYSRLPDYVTDIGNVKPKIDLPGVVFEKVRPQENIQEEQSEHSEQGEGCKKKKKLNLLEYRMRKMNSAESSRCCSPNVSANLAEEKMSTFNNHGIISEWSALHKASETREEGEIKEESGLSNISRKKNNPIKTKENTLQCRTPNKRTSLSRSAYGERKSRSPRQKRRHRPNETGKNKPTVIEIDLEAEEEEKKREEKIKAKLGFISNLNMPATSLGHSLLYSTKNSSETNHNSKYSLPSTSSSSRKNSKKRHYDSSSSSRSRSRSYSSKESSHRKRSKGRSKRTVNHRKSRRRLSRSRTRSESYTSLSSLSSSCISLRSRHKRSSRSNGWSRCRSRDNYGFVNFRTKEAAYAAYEYGEANPHLPFKVSFGNRRNFCTEYYSDLDALNEQEKYYNSANDMDYDTLFQTHRLQRQ</sequence>
<reference evidence="2 3" key="1">
    <citation type="journal article" date="2019" name="PLoS Biol.">
        <title>Sex chromosomes control vertical transmission of feminizing Wolbachia symbionts in an isopod.</title>
        <authorList>
            <person name="Becking T."/>
            <person name="Chebbi M.A."/>
            <person name="Giraud I."/>
            <person name="Moumen B."/>
            <person name="Laverre T."/>
            <person name="Caubet Y."/>
            <person name="Peccoud J."/>
            <person name="Gilbert C."/>
            <person name="Cordaux R."/>
        </authorList>
    </citation>
    <scope>NUCLEOTIDE SEQUENCE [LARGE SCALE GENOMIC DNA]</scope>
    <source>
        <strain evidence="2">ANa2</strain>
        <tissue evidence="2">Whole body excluding digestive tract and cuticle</tissue>
    </source>
</reference>
<feature type="compositionally biased region" description="Basic and acidic residues" evidence="1">
    <location>
        <begin position="508"/>
        <end position="517"/>
    </location>
</feature>
<proteinExistence type="predicted"/>
<feature type="compositionally biased region" description="Basic and acidic residues" evidence="1">
    <location>
        <begin position="527"/>
        <end position="537"/>
    </location>
</feature>
<accession>A0A5N5TPA8</accession>
<feature type="compositionally biased region" description="Basic and acidic residues" evidence="1">
    <location>
        <begin position="761"/>
        <end position="772"/>
    </location>
</feature>
<feature type="region of interest" description="Disordered" evidence="1">
    <location>
        <begin position="879"/>
        <end position="958"/>
    </location>
</feature>
<feature type="compositionally biased region" description="Basic and acidic residues" evidence="1">
    <location>
        <begin position="392"/>
        <end position="401"/>
    </location>
</feature>
<feature type="region of interest" description="Disordered" evidence="1">
    <location>
        <begin position="490"/>
        <end position="537"/>
    </location>
</feature>
<organism evidence="2 3">
    <name type="scientific">Armadillidium nasatum</name>
    <dbReference type="NCBI Taxonomy" id="96803"/>
    <lineage>
        <taxon>Eukaryota</taxon>
        <taxon>Metazoa</taxon>
        <taxon>Ecdysozoa</taxon>
        <taxon>Arthropoda</taxon>
        <taxon>Crustacea</taxon>
        <taxon>Multicrustacea</taxon>
        <taxon>Malacostraca</taxon>
        <taxon>Eumalacostraca</taxon>
        <taxon>Peracarida</taxon>
        <taxon>Isopoda</taxon>
        <taxon>Oniscidea</taxon>
        <taxon>Crinocheta</taxon>
        <taxon>Armadillidiidae</taxon>
        <taxon>Armadillidium</taxon>
    </lineage>
</organism>
<dbReference type="EMBL" id="SEYY01000098">
    <property type="protein sequence ID" value="KAB7508013.1"/>
    <property type="molecule type" value="Genomic_DNA"/>
</dbReference>
<evidence type="ECO:0000313" key="3">
    <source>
        <dbReference type="Proteomes" id="UP000326759"/>
    </source>
</evidence>
<evidence type="ECO:0000313" key="2">
    <source>
        <dbReference type="EMBL" id="KAB7508013.1"/>
    </source>
</evidence>
<keyword evidence="2" id="KW-0675">Receptor</keyword>
<feature type="compositionally biased region" description="Low complexity" evidence="1">
    <location>
        <begin position="887"/>
        <end position="899"/>
    </location>
</feature>
<feature type="region of interest" description="Disordered" evidence="1">
    <location>
        <begin position="339"/>
        <end position="401"/>
    </location>
</feature>
<feature type="region of interest" description="Disordered" evidence="1">
    <location>
        <begin position="761"/>
        <end position="843"/>
    </location>
</feature>
<dbReference type="AlphaFoldDB" id="A0A5N5TPA8"/>
<feature type="compositionally biased region" description="Low complexity" evidence="1">
    <location>
        <begin position="909"/>
        <end position="923"/>
    </location>
</feature>
<feature type="compositionally biased region" description="Polar residues" evidence="1">
    <location>
        <begin position="147"/>
        <end position="157"/>
    </location>
</feature>
<feature type="compositionally biased region" description="Polar residues" evidence="1">
    <location>
        <begin position="790"/>
        <end position="805"/>
    </location>
</feature>
<protein>
    <submittedName>
        <fullName evidence="2">Peroxisome proliferator-activated receptor gamma coactivator-related protein 1</fullName>
    </submittedName>
</protein>
<dbReference type="Proteomes" id="UP000326759">
    <property type="component" value="Unassembled WGS sequence"/>
</dbReference>
<keyword evidence="3" id="KW-1185">Reference proteome</keyword>
<gene>
    <name evidence="2" type="primary">Pprc1</name>
    <name evidence="2" type="ORF">Anas_05644</name>
</gene>
<comment type="caution">
    <text evidence="2">The sequence shown here is derived from an EMBL/GenBank/DDBJ whole genome shotgun (WGS) entry which is preliminary data.</text>
</comment>
<evidence type="ECO:0000256" key="1">
    <source>
        <dbReference type="SAM" id="MobiDB-lite"/>
    </source>
</evidence>
<dbReference type="OrthoDB" id="10047851at2759"/>
<feature type="compositionally biased region" description="Basic residues" evidence="1">
    <location>
        <begin position="814"/>
        <end position="823"/>
    </location>
</feature>
<feature type="compositionally biased region" description="Basic and acidic residues" evidence="1">
    <location>
        <begin position="158"/>
        <end position="168"/>
    </location>
</feature>
<feature type="compositionally biased region" description="Polar residues" evidence="1">
    <location>
        <begin position="490"/>
        <end position="506"/>
    </location>
</feature>
<name>A0A5N5TPA8_9CRUS</name>